<evidence type="ECO:0000256" key="1">
    <source>
        <dbReference type="SAM" id="Phobius"/>
    </source>
</evidence>
<proteinExistence type="predicted"/>
<dbReference type="GO" id="GO:0003677">
    <property type="term" value="F:DNA binding"/>
    <property type="evidence" value="ECO:0007669"/>
    <property type="project" value="UniProtKB-KW"/>
</dbReference>
<dbReference type="PROSITE" id="PS50930">
    <property type="entry name" value="HTH_LYTTR"/>
    <property type="match status" value="1"/>
</dbReference>
<dbReference type="EMBL" id="JAOTJD010000006">
    <property type="protein sequence ID" value="MFD3263294.1"/>
    <property type="molecule type" value="Genomic_DNA"/>
</dbReference>
<keyword evidence="4" id="KW-1185">Reference proteome</keyword>
<keyword evidence="1" id="KW-0472">Membrane</keyword>
<dbReference type="Pfam" id="PF04397">
    <property type="entry name" value="LytTR"/>
    <property type="match status" value="1"/>
</dbReference>
<evidence type="ECO:0000313" key="4">
    <source>
        <dbReference type="Proteomes" id="UP001598130"/>
    </source>
</evidence>
<gene>
    <name evidence="3" type="ORF">OCL97_04845</name>
</gene>
<sequence length="264" mass="28638">MTDRLRESQPGAVHASRLEPLSQAGIRRTLVVSASVGVFLSFVEAFDSGHVAFLPRTAFMVTLGLAGALLGMVSFRLASLIPLTRRGLVVHTAISGTLMTPLMGLLVWGAVGFVSSGRAHSRELPQYMLITWVMCLAISGLAIFVSHRRMAAQAPTVAPAPVKFLERLPLKLRGAEIWAVEAQDHYLRLHTSKGQDLILMRLADAVAELAGIEGAQVHRSWWVARDAVADARRGDGRATLTLKDGSEVPVSRTYAKLIREAGWI</sequence>
<dbReference type="Gene3D" id="2.40.50.1020">
    <property type="entry name" value="LytTr DNA-binding domain"/>
    <property type="match status" value="1"/>
</dbReference>
<protein>
    <submittedName>
        <fullName evidence="3">LytTR family transcriptional regulator DNA-binding domain-containing protein</fullName>
    </submittedName>
</protein>
<comment type="caution">
    <text evidence="3">The sequence shown here is derived from an EMBL/GenBank/DDBJ whole genome shotgun (WGS) entry which is preliminary data.</text>
</comment>
<organism evidence="3 4">
    <name type="scientific">Phenylobacterium ferrooxidans</name>
    <dbReference type="NCBI Taxonomy" id="2982689"/>
    <lineage>
        <taxon>Bacteria</taxon>
        <taxon>Pseudomonadati</taxon>
        <taxon>Pseudomonadota</taxon>
        <taxon>Alphaproteobacteria</taxon>
        <taxon>Caulobacterales</taxon>
        <taxon>Caulobacteraceae</taxon>
        <taxon>Phenylobacterium</taxon>
    </lineage>
</organism>
<keyword evidence="1" id="KW-1133">Transmembrane helix</keyword>
<dbReference type="RefSeq" id="WP_377368095.1">
    <property type="nucleotide sequence ID" value="NZ_JAOTJD010000006.1"/>
</dbReference>
<keyword evidence="3" id="KW-0238">DNA-binding</keyword>
<feature type="transmembrane region" description="Helical" evidence="1">
    <location>
        <begin position="58"/>
        <end position="77"/>
    </location>
</feature>
<evidence type="ECO:0000313" key="3">
    <source>
        <dbReference type="EMBL" id="MFD3263294.1"/>
    </source>
</evidence>
<feature type="domain" description="HTH LytTR-type" evidence="2">
    <location>
        <begin position="160"/>
        <end position="264"/>
    </location>
</feature>
<evidence type="ECO:0000259" key="2">
    <source>
        <dbReference type="PROSITE" id="PS50930"/>
    </source>
</evidence>
<feature type="transmembrane region" description="Helical" evidence="1">
    <location>
        <begin position="126"/>
        <end position="145"/>
    </location>
</feature>
<accession>A0ABW6CK61</accession>
<dbReference type="SMART" id="SM00850">
    <property type="entry name" value="LytTR"/>
    <property type="match status" value="1"/>
</dbReference>
<name>A0ABW6CK61_9CAUL</name>
<feature type="transmembrane region" description="Helical" evidence="1">
    <location>
        <begin position="26"/>
        <end position="46"/>
    </location>
</feature>
<reference evidence="3 4" key="1">
    <citation type="submission" date="2022-09" db="EMBL/GenBank/DDBJ databases">
        <title>New species of Phenylobacterium.</title>
        <authorList>
            <person name="Mieszkin S."/>
        </authorList>
    </citation>
    <scope>NUCLEOTIDE SEQUENCE [LARGE SCALE GENOMIC DNA]</scope>
    <source>
        <strain evidence="3 4">HK31-G</strain>
    </source>
</reference>
<keyword evidence="1" id="KW-0812">Transmembrane</keyword>
<dbReference type="InterPro" id="IPR007492">
    <property type="entry name" value="LytTR_DNA-bd_dom"/>
</dbReference>
<feature type="transmembrane region" description="Helical" evidence="1">
    <location>
        <begin position="89"/>
        <end position="114"/>
    </location>
</feature>
<dbReference type="Proteomes" id="UP001598130">
    <property type="component" value="Unassembled WGS sequence"/>
</dbReference>